<evidence type="ECO:0000256" key="1">
    <source>
        <dbReference type="SAM" id="MobiDB-lite"/>
    </source>
</evidence>
<dbReference type="STRING" id="6216.A0A0R3SL84"/>
<feature type="region of interest" description="Disordered" evidence="1">
    <location>
        <begin position="63"/>
        <end position="85"/>
    </location>
</feature>
<reference evidence="2" key="1">
    <citation type="submission" date="2017-02" db="UniProtKB">
        <authorList>
            <consortium name="WormBaseParasite"/>
        </authorList>
    </citation>
    <scope>IDENTIFICATION</scope>
</reference>
<accession>A0A0R3SL84</accession>
<evidence type="ECO:0000313" key="2">
    <source>
        <dbReference type="WBParaSite" id="HDID_0000569901-mRNA-1"/>
    </source>
</evidence>
<name>A0A0R3SL84_HYMDI</name>
<protein>
    <submittedName>
        <fullName evidence="2">VPS13_mid_rpt domain-containing protein</fullName>
    </submittedName>
</protein>
<dbReference type="AlphaFoldDB" id="A0A0R3SL84"/>
<feature type="compositionally biased region" description="Polar residues" evidence="1">
    <location>
        <begin position="63"/>
        <end position="78"/>
    </location>
</feature>
<proteinExistence type="predicted"/>
<dbReference type="WBParaSite" id="HDID_0000569901-mRNA-1">
    <property type="protein sequence ID" value="HDID_0000569901-mRNA-1"/>
    <property type="gene ID" value="HDID_0000569901"/>
</dbReference>
<sequence length="144" mass="15589">LDVQASKLPKIFRGGSKSLTIPMSYVLDCVICSSNAAASGDLSIMPFNKVPFVISYLKPLTNDKSGSDNAPQVSSVEGTKQGEGEDKLVGNFTLDDVVRLEFEAQWSSARAIFNQIKVILSCCPSRLRDDYVNLRLAPVTASQS</sequence>
<organism evidence="2">
    <name type="scientific">Hymenolepis diminuta</name>
    <name type="common">Rat tapeworm</name>
    <dbReference type="NCBI Taxonomy" id="6216"/>
    <lineage>
        <taxon>Eukaryota</taxon>
        <taxon>Metazoa</taxon>
        <taxon>Spiralia</taxon>
        <taxon>Lophotrochozoa</taxon>
        <taxon>Platyhelminthes</taxon>
        <taxon>Cestoda</taxon>
        <taxon>Eucestoda</taxon>
        <taxon>Cyclophyllidea</taxon>
        <taxon>Hymenolepididae</taxon>
        <taxon>Hymenolepis</taxon>
    </lineage>
</organism>